<comment type="caution">
    <text evidence="6">The sequence shown here is derived from an EMBL/GenBank/DDBJ whole genome shotgun (WGS) entry which is preliminary data.</text>
</comment>
<dbReference type="PROSITE" id="PS00028">
    <property type="entry name" value="ZINC_FINGER_C2H2_1"/>
    <property type="match status" value="1"/>
</dbReference>
<evidence type="ECO:0000256" key="4">
    <source>
        <dbReference type="SAM" id="MobiDB-lite"/>
    </source>
</evidence>
<sequence>MAQHVQTHGNDPTYYGISVNDVDSFAHSHVPDAFHNELVCPMCGQRMTDADLLTSHVETHFSPQHCPSENGELAAVNKENIPENKNRGPSTGSSSWELKAVISKAKPSTSALSSRDQAVRPPSTNSAFSSKHQNGASPLSAKDVSSYRRQYERSLEQAVLKGKMSVADYHEQRAELKGNDLKGVDDGYSRVDGLIEHLNRLYRQQARPGQRAYLCSPMSHFSGSHGDRGWGCGYRNFQMMLSSLVSDPEYAHRIFKGGQVVIPSVPKVQQMIESAWRKGFDQDGCRQLRGSLVNTQKWIGATEIVATLASLGVKCRLVDFHAPSAPDGSHPRLLEWVTDYFTTRRPQQFTPPLYLQHQGHSRTIVGVDIDRDTRRLLLFDPGSKRDHLASLAATGLNWKCMRTFRRTQAGFRARQYQIVEVTGLLTDREYEESKIIKSERV</sequence>
<gene>
    <name evidence="6" type="ORF">PoB_001118000</name>
</gene>
<dbReference type="Proteomes" id="UP000735302">
    <property type="component" value="Unassembled WGS sequence"/>
</dbReference>
<evidence type="ECO:0000256" key="3">
    <source>
        <dbReference type="PROSITE-ProRule" id="PRU00042"/>
    </source>
</evidence>
<dbReference type="InterPro" id="IPR013087">
    <property type="entry name" value="Znf_C2H2_type"/>
</dbReference>
<feature type="domain" description="C2H2-type" evidence="5">
    <location>
        <begin position="38"/>
        <end position="65"/>
    </location>
</feature>
<reference evidence="6 7" key="1">
    <citation type="journal article" date="2021" name="Elife">
        <title>Chloroplast acquisition without the gene transfer in kleptoplastic sea slugs, Plakobranchus ocellatus.</title>
        <authorList>
            <person name="Maeda T."/>
            <person name="Takahashi S."/>
            <person name="Yoshida T."/>
            <person name="Shimamura S."/>
            <person name="Takaki Y."/>
            <person name="Nagai Y."/>
            <person name="Toyoda A."/>
            <person name="Suzuki Y."/>
            <person name="Arimoto A."/>
            <person name="Ishii H."/>
            <person name="Satoh N."/>
            <person name="Nishiyama T."/>
            <person name="Hasebe M."/>
            <person name="Maruyama T."/>
            <person name="Minagawa J."/>
            <person name="Obokata J."/>
            <person name="Shigenobu S."/>
        </authorList>
    </citation>
    <scope>NUCLEOTIDE SEQUENCE [LARGE SCALE GENOMIC DNA]</scope>
</reference>
<evidence type="ECO:0000259" key="5">
    <source>
        <dbReference type="PROSITE" id="PS50157"/>
    </source>
</evidence>
<keyword evidence="7" id="KW-1185">Reference proteome</keyword>
<dbReference type="InterPro" id="IPR012462">
    <property type="entry name" value="UFSP1/2_DUB_cat"/>
</dbReference>
<keyword evidence="3" id="KW-0863">Zinc-finger</keyword>
<accession>A0AAV3YPM5</accession>
<dbReference type="GO" id="GO:0071567">
    <property type="term" value="F:deUFMylase activity"/>
    <property type="evidence" value="ECO:0007669"/>
    <property type="project" value="UniProtKB-ARBA"/>
</dbReference>
<dbReference type="Pfam" id="PF07910">
    <property type="entry name" value="Peptidase_C78"/>
    <property type="match status" value="1"/>
</dbReference>
<evidence type="ECO:0000256" key="2">
    <source>
        <dbReference type="ARBA" id="ARBA00022801"/>
    </source>
</evidence>
<feature type="region of interest" description="Disordered" evidence="4">
    <location>
        <begin position="107"/>
        <end position="145"/>
    </location>
</feature>
<keyword evidence="2" id="KW-0378">Hydrolase</keyword>
<dbReference type="PANTHER" id="PTHR48153">
    <property type="entry name" value="UFM1-SPECIFIC PROTEASE 2"/>
    <property type="match status" value="1"/>
</dbReference>
<evidence type="ECO:0000313" key="7">
    <source>
        <dbReference type="Proteomes" id="UP000735302"/>
    </source>
</evidence>
<evidence type="ECO:0000313" key="6">
    <source>
        <dbReference type="EMBL" id="GFN84674.1"/>
    </source>
</evidence>
<comment type="similarity">
    <text evidence="1">Belongs to the peptidase C78 family.</text>
</comment>
<dbReference type="PROSITE" id="PS50157">
    <property type="entry name" value="ZINC_FINGER_C2H2_2"/>
    <property type="match status" value="1"/>
</dbReference>
<organism evidence="6 7">
    <name type="scientific">Plakobranchus ocellatus</name>
    <dbReference type="NCBI Taxonomy" id="259542"/>
    <lineage>
        <taxon>Eukaryota</taxon>
        <taxon>Metazoa</taxon>
        <taxon>Spiralia</taxon>
        <taxon>Lophotrochozoa</taxon>
        <taxon>Mollusca</taxon>
        <taxon>Gastropoda</taxon>
        <taxon>Heterobranchia</taxon>
        <taxon>Euthyneura</taxon>
        <taxon>Panpulmonata</taxon>
        <taxon>Sacoglossa</taxon>
        <taxon>Placobranchoidea</taxon>
        <taxon>Plakobranchidae</taxon>
        <taxon>Plakobranchus</taxon>
    </lineage>
</organism>
<protein>
    <submittedName>
        <fullName evidence="6">Zinc finger with ufm1-specific peptidase domain protein-like</fullName>
    </submittedName>
</protein>
<name>A0AAV3YPM5_9GAST</name>
<dbReference type="AlphaFoldDB" id="A0AAV3YPM5"/>
<feature type="compositionally biased region" description="Polar residues" evidence="4">
    <location>
        <begin position="107"/>
        <end position="137"/>
    </location>
</feature>
<dbReference type="Gene3D" id="3.90.70.130">
    <property type="match status" value="1"/>
</dbReference>
<dbReference type="GO" id="GO:0008270">
    <property type="term" value="F:zinc ion binding"/>
    <property type="evidence" value="ECO:0007669"/>
    <property type="project" value="UniProtKB-KW"/>
</dbReference>
<keyword evidence="3" id="KW-0479">Metal-binding</keyword>
<proteinExistence type="inferred from homology"/>
<keyword evidence="3" id="KW-0862">Zinc</keyword>
<evidence type="ECO:0000256" key="1">
    <source>
        <dbReference type="ARBA" id="ARBA00008552"/>
    </source>
</evidence>
<dbReference type="EMBL" id="BLXT01001321">
    <property type="protein sequence ID" value="GFN84674.1"/>
    <property type="molecule type" value="Genomic_DNA"/>
</dbReference>
<dbReference type="PANTHER" id="PTHR48153:SF4">
    <property type="entry name" value="UBIQUITIN CARBOXYL-TERMINAL HYDROLASE MUG105"/>
    <property type="match status" value="1"/>
</dbReference>